<protein>
    <submittedName>
        <fullName evidence="2">Uncharacterized protein</fullName>
    </submittedName>
</protein>
<proteinExistence type="predicted"/>
<dbReference type="STRING" id="583345.Mmol_0220"/>
<sequence length="91" mass="9867">MREIGLLIMLLLLSACGSKLSGEYADKTGTVSYTFGTGDKVFMSALGIESEGKYEIDGDRVKVENNGQNVVFTILEDGSIKTPFGNLKKKQ</sequence>
<evidence type="ECO:0000256" key="1">
    <source>
        <dbReference type="SAM" id="SignalP"/>
    </source>
</evidence>
<feature type="chain" id="PRO_5002973270" evidence="1">
    <location>
        <begin position="22"/>
        <end position="91"/>
    </location>
</feature>
<dbReference type="AlphaFoldDB" id="C6WSN8"/>
<dbReference type="RefSeq" id="WP_012777587.1">
    <property type="nucleotide sequence ID" value="NC_012968.1"/>
</dbReference>
<reference evidence="3" key="1">
    <citation type="submission" date="2009-07" db="EMBL/GenBank/DDBJ databases">
        <title>Complete sequence of Methylotenera mobilis JLW8.</title>
        <authorList>
            <consortium name="US DOE Joint Genome Institute"/>
            <person name="Lucas S."/>
            <person name="Copeland A."/>
            <person name="Lapidus A."/>
            <person name="Glavina del Rio T."/>
            <person name="Tice H."/>
            <person name="Bruce D."/>
            <person name="Goodwin L."/>
            <person name="Pitluck S."/>
            <person name="LaButti K.M."/>
            <person name="Clum A."/>
            <person name="Larimer F."/>
            <person name="Land M."/>
            <person name="Hauser L."/>
            <person name="Kyrpides N."/>
            <person name="Mikhailova N."/>
            <person name="Kayluzhnaya M."/>
            <person name="Chistoserdova L."/>
        </authorList>
    </citation>
    <scope>NUCLEOTIDE SEQUENCE [LARGE SCALE GENOMIC DNA]</scope>
    <source>
        <strain evidence="3">JLW8 / ATCC BAA-1282 / DSM 17540</strain>
    </source>
</reference>
<feature type="signal peptide" evidence="1">
    <location>
        <begin position="1"/>
        <end position="21"/>
    </location>
</feature>
<keyword evidence="3" id="KW-1185">Reference proteome</keyword>
<dbReference type="Proteomes" id="UP000002742">
    <property type="component" value="Chromosome"/>
</dbReference>
<organism evidence="2 3">
    <name type="scientific">Methylotenera mobilis (strain JLW8 / ATCC BAA-1282 / DSM 17540)</name>
    <dbReference type="NCBI Taxonomy" id="583345"/>
    <lineage>
        <taxon>Bacteria</taxon>
        <taxon>Pseudomonadati</taxon>
        <taxon>Pseudomonadota</taxon>
        <taxon>Betaproteobacteria</taxon>
        <taxon>Nitrosomonadales</taxon>
        <taxon>Methylophilaceae</taxon>
        <taxon>Methylotenera</taxon>
    </lineage>
</organism>
<dbReference type="KEGG" id="mmb:Mmol_0220"/>
<dbReference type="EMBL" id="CP001672">
    <property type="protein sequence ID" value="ACT47130.1"/>
    <property type="molecule type" value="Genomic_DNA"/>
</dbReference>
<dbReference type="PROSITE" id="PS51257">
    <property type="entry name" value="PROKAR_LIPOPROTEIN"/>
    <property type="match status" value="1"/>
</dbReference>
<reference evidence="2 3" key="2">
    <citation type="journal article" date="2011" name="J. Bacteriol.">
        <title>Genomes of three methylotrophs from a single niche uncover genetic and metabolic divergence of Methylophilaceae.</title>
        <authorList>
            <person name="Lapidus A."/>
            <person name="Clum A."/>
            <person name="Labutti K."/>
            <person name="Kaluzhnaya M.G."/>
            <person name="Lim S."/>
            <person name="Beck D.A."/>
            <person name="Glavina Del Rio T."/>
            <person name="Nolan M."/>
            <person name="Mavromatis K."/>
            <person name="Huntemann M."/>
            <person name="Lucas S."/>
            <person name="Lidstrom M.E."/>
            <person name="Ivanova N."/>
            <person name="Chistoserdova L."/>
        </authorList>
    </citation>
    <scope>NUCLEOTIDE SEQUENCE [LARGE SCALE GENOMIC DNA]</scope>
    <source>
        <strain evidence="3">JLW8 / ATCC BAA-1282 / DSM 17540</strain>
    </source>
</reference>
<evidence type="ECO:0000313" key="3">
    <source>
        <dbReference type="Proteomes" id="UP000002742"/>
    </source>
</evidence>
<dbReference type="HOGENOM" id="CLU_2423547_0_0_4"/>
<name>C6WSN8_METML</name>
<gene>
    <name evidence="2" type="ordered locus">Mmol_0220</name>
</gene>
<keyword evidence="1" id="KW-0732">Signal</keyword>
<accession>C6WSN8</accession>
<evidence type="ECO:0000313" key="2">
    <source>
        <dbReference type="EMBL" id="ACT47130.1"/>
    </source>
</evidence>